<evidence type="ECO:0000259" key="8">
    <source>
        <dbReference type="PROSITE" id="PS50868"/>
    </source>
</evidence>
<feature type="domain" description="Post-SET" evidence="8">
    <location>
        <begin position="145"/>
        <end position="161"/>
    </location>
</feature>
<dbReference type="SMART" id="SM00317">
    <property type="entry name" value="SET"/>
    <property type="match status" value="1"/>
</dbReference>
<evidence type="ECO:0000256" key="5">
    <source>
        <dbReference type="ARBA" id="ARBA00022691"/>
    </source>
</evidence>
<dbReference type="InterPro" id="IPR003616">
    <property type="entry name" value="Post-SET_dom"/>
</dbReference>
<proteinExistence type="predicted"/>
<dbReference type="Pfam" id="PF00856">
    <property type="entry name" value="SET"/>
    <property type="match status" value="1"/>
</dbReference>
<evidence type="ECO:0000313" key="9">
    <source>
        <dbReference type="EMBL" id="GEP45363.1"/>
    </source>
</evidence>
<dbReference type="GO" id="GO:0032259">
    <property type="term" value="P:methylation"/>
    <property type="evidence" value="ECO:0007669"/>
    <property type="project" value="UniProtKB-KW"/>
</dbReference>
<gene>
    <name evidence="9" type="ORF">BGE01nite_46540</name>
</gene>
<dbReference type="PROSITE" id="PS50280">
    <property type="entry name" value="SET"/>
    <property type="match status" value="1"/>
</dbReference>
<dbReference type="Gene3D" id="2.170.270.10">
    <property type="entry name" value="SET domain"/>
    <property type="match status" value="1"/>
</dbReference>
<keyword evidence="5" id="KW-0949">S-adenosyl-L-methionine</keyword>
<evidence type="ECO:0000256" key="2">
    <source>
        <dbReference type="ARBA" id="ARBA00022454"/>
    </source>
</evidence>
<keyword evidence="2" id="KW-0158">Chromosome</keyword>
<dbReference type="InterPro" id="IPR001214">
    <property type="entry name" value="SET_dom"/>
</dbReference>
<evidence type="ECO:0000259" key="7">
    <source>
        <dbReference type="PROSITE" id="PS50280"/>
    </source>
</evidence>
<evidence type="ECO:0000256" key="1">
    <source>
        <dbReference type="ARBA" id="ARBA00004286"/>
    </source>
</evidence>
<feature type="coiled-coil region" evidence="6">
    <location>
        <begin position="169"/>
        <end position="203"/>
    </location>
</feature>
<evidence type="ECO:0008006" key="11">
    <source>
        <dbReference type="Google" id="ProtNLM"/>
    </source>
</evidence>
<dbReference type="InterPro" id="IPR046341">
    <property type="entry name" value="SET_dom_sf"/>
</dbReference>
<keyword evidence="4" id="KW-0808">Transferase</keyword>
<evidence type="ECO:0000256" key="6">
    <source>
        <dbReference type="SAM" id="Coils"/>
    </source>
</evidence>
<dbReference type="Proteomes" id="UP000321577">
    <property type="component" value="Unassembled WGS sequence"/>
</dbReference>
<sequence>MAGGGMTSALISPMPKAPEKKYWVVRGSAIHNRGIFARVDVPNDVPIIQYVGEKITKGESKRRGLALEEKAKKTGCAAVYIFTLNSRHDIDGGFPGNPARLINHSCNANCEAYIIKGEIWIYSLREIKKGEELTYNYGFDLETWEDHPCRCGNSNCVGYIVDRKHWKKLGRILEKRKEKEKKIAELEARAKILQKELKELDKPVKAKKVVKKAKKAA</sequence>
<dbReference type="AlphaFoldDB" id="A0A512MF50"/>
<evidence type="ECO:0000256" key="4">
    <source>
        <dbReference type="ARBA" id="ARBA00022679"/>
    </source>
</evidence>
<protein>
    <recommendedName>
        <fullName evidence="11">SET domain-containing protein-lysine N-methyltransferase</fullName>
    </recommendedName>
</protein>
<keyword evidence="10" id="KW-1185">Reference proteome</keyword>
<dbReference type="PROSITE" id="PS50868">
    <property type="entry name" value="POST_SET"/>
    <property type="match status" value="1"/>
</dbReference>
<comment type="caution">
    <text evidence="9">The sequence shown here is derived from an EMBL/GenBank/DDBJ whole genome shotgun (WGS) entry which is preliminary data.</text>
</comment>
<evidence type="ECO:0000256" key="3">
    <source>
        <dbReference type="ARBA" id="ARBA00022603"/>
    </source>
</evidence>
<comment type="subcellular location">
    <subcellularLocation>
        <location evidence="1">Chromosome</location>
    </subcellularLocation>
</comment>
<organism evidence="9 10">
    <name type="scientific">Brevifollis gellanilyticus</name>
    <dbReference type="NCBI Taxonomy" id="748831"/>
    <lineage>
        <taxon>Bacteria</taxon>
        <taxon>Pseudomonadati</taxon>
        <taxon>Verrucomicrobiota</taxon>
        <taxon>Verrucomicrobiia</taxon>
        <taxon>Verrucomicrobiales</taxon>
        <taxon>Verrucomicrobiaceae</taxon>
    </lineage>
</organism>
<dbReference type="GO" id="GO:0005694">
    <property type="term" value="C:chromosome"/>
    <property type="evidence" value="ECO:0007669"/>
    <property type="project" value="UniProtKB-SubCell"/>
</dbReference>
<dbReference type="EMBL" id="BKAG01000047">
    <property type="protein sequence ID" value="GEP45363.1"/>
    <property type="molecule type" value="Genomic_DNA"/>
</dbReference>
<keyword evidence="3" id="KW-0489">Methyltransferase</keyword>
<keyword evidence="6" id="KW-0175">Coiled coil</keyword>
<name>A0A512MF50_9BACT</name>
<accession>A0A512MF50</accession>
<dbReference type="GO" id="GO:0008168">
    <property type="term" value="F:methyltransferase activity"/>
    <property type="evidence" value="ECO:0007669"/>
    <property type="project" value="UniProtKB-KW"/>
</dbReference>
<evidence type="ECO:0000313" key="10">
    <source>
        <dbReference type="Proteomes" id="UP000321577"/>
    </source>
</evidence>
<dbReference type="SUPFAM" id="SSF82199">
    <property type="entry name" value="SET domain"/>
    <property type="match status" value="1"/>
</dbReference>
<reference evidence="9 10" key="1">
    <citation type="submission" date="2019-07" db="EMBL/GenBank/DDBJ databases">
        <title>Whole genome shotgun sequence of Brevifollis gellanilyticus NBRC 108608.</title>
        <authorList>
            <person name="Hosoyama A."/>
            <person name="Uohara A."/>
            <person name="Ohji S."/>
            <person name="Ichikawa N."/>
        </authorList>
    </citation>
    <scope>NUCLEOTIDE SEQUENCE [LARGE SCALE GENOMIC DNA]</scope>
    <source>
        <strain evidence="9 10">NBRC 108608</strain>
    </source>
</reference>
<feature type="domain" description="SET" evidence="7">
    <location>
        <begin position="21"/>
        <end position="138"/>
    </location>
</feature>
<dbReference type="InterPro" id="IPR050777">
    <property type="entry name" value="SET2_Histone-Lys_MeTrsfase"/>
</dbReference>
<dbReference type="PANTHER" id="PTHR22884">
    <property type="entry name" value="SET DOMAIN PROTEINS"/>
    <property type="match status" value="1"/>
</dbReference>